<accession>A0AAD8A962</accession>
<dbReference type="GO" id="GO:0006511">
    <property type="term" value="P:ubiquitin-dependent protein catabolic process"/>
    <property type="evidence" value="ECO:0007669"/>
    <property type="project" value="InterPro"/>
</dbReference>
<keyword evidence="6" id="KW-1185">Reference proteome</keyword>
<evidence type="ECO:0000313" key="6">
    <source>
        <dbReference type="Proteomes" id="UP001233999"/>
    </source>
</evidence>
<dbReference type="SUPFAM" id="SSF75632">
    <property type="entry name" value="Cullin homology domain"/>
    <property type="match status" value="1"/>
</dbReference>
<dbReference type="GO" id="GO:0031625">
    <property type="term" value="F:ubiquitin protein ligase binding"/>
    <property type="evidence" value="ECO:0007669"/>
    <property type="project" value="InterPro"/>
</dbReference>
<dbReference type="Gene3D" id="1.10.10.10">
    <property type="entry name" value="Winged helix-like DNA-binding domain superfamily/Winged helix DNA-binding domain"/>
    <property type="match status" value="1"/>
</dbReference>
<feature type="non-terminal residue" evidence="5">
    <location>
        <position position="1"/>
    </location>
</feature>
<reference evidence="5" key="2">
    <citation type="submission" date="2023-05" db="EMBL/GenBank/DDBJ databases">
        <authorList>
            <person name="Fouks B."/>
        </authorList>
    </citation>
    <scope>NUCLEOTIDE SEQUENCE</scope>
    <source>
        <strain evidence="5">Stay&amp;Tobe</strain>
        <tissue evidence="5">Testes</tissue>
    </source>
</reference>
<feature type="region of interest" description="Disordered" evidence="3">
    <location>
        <begin position="108"/>
        <end position="129"/>
    </location>
</feature>
<dbReference type="Pfam" id="PF00888">
    <property type="entry name" value="Cullin"/>
    <property type="match status" value="1"/>
</dbReference>
<evidence type="ECO:0000313" key="5">
    <source>
        <dbReference type="EMBL" id="KAJ9594816.1"/>
    </source>
</evidence>
<comment type="caution">
    <text evidence="5">The sequence shown here is derived from an EMBL/GenBank/DDBJ whole genome shotgun (WGS) entry which is preliminary data.</text>
</comment>
<comment type="similarity">
    <text evidence="1 2">Belongs to the cullin family.</text>
</comment>
<name>A0AAD8A962_DIPPU</name>
<dbReference type="SUPFAM" id="SSF46785">
    <property type="entry name" value="Winged helix' DNA-binding domain"/>
    <property type="match status" value="1"/>
</dbReference>
<dbReference type="SMART" id="SM00884">
    <property type="entry name" value="Cullin_Nedd8"/>
    <property type="match status" value="1"/>
</dbReference>
<dbReference type="FunFam" id="1.10.10.10:FF:000091">
    <property type="entry name" value="Cullin 3"/>
    <property type="match status" value="1"/>
</dbReference>
<dbReference type="InterPro" id="IPR016158">
    <property type="entry name" value="Cullin_homology"/>
</dbReference>
<evidence type="ECO:0000256" key="1">
    <source>
        <dbReference type="PROSITE-ProRule" id="PRU00330"/>
    </source>
</evidence>
<dbReference type="InterPro" id="IPR036390">
    <property type="entry name" value="WH_DNA-bd_sf"/>
</dbReference>
<reference evidence="5" key="1">
    <citation type="journal article" date="2023" name="IScience">
        <title>Live-bearing cockroach genome reveals convergent evolutionary mechanisms linked to viviparity in insects and beyond.</title>
        <authorList>
            <person name="Fouks B."/>
            <person name="Harrison M.C."/>
            <person name="Mikhailova A.A."/>
            <person name="Marchal E."/>
            <person name="English S."/>
            <person name="Carruthers M."/>
            <person name="Jennings E.C."/>
            <person name="Chiamaka E.L."/>
            <person name="Frigard R.A."/>
            <person name="Pippel M."/>
            <person name="Attardo G.M."/>
            <person name="Benoit J.B."/>
            <person name="Bornberg-Bauer E."/>
            <person name="Tobe S.S."/>
        </authorList>
    </citation>
    <scope>NUCLEOTIDE SEQUENCE</scope>
    <source>
        <strain evidence="5">Stay&amp;Tobe</strain>
    </source>
</reference>
<dbReference type="Proteomes" id="UP001233999">
    <property type="component" value="Unassembled WGS sequence"/>
</dbReference>
<evidence type="ECO:0000259" key="4">
    <source>
        <dbReference type="PROSITE" id="PS50069"/>
    </source>
</evidence>
<dbReference type="AlphaFoldDB" id="A0AAD8A962"/>
<dbReference type="Gene3D" id="1.20.1310.10">
    <property type="entry name" value="Cullin Repeats"/>
    <property type="match status" value="1"/>
</dbReference>
<dbReference type="EMBL" id="JASPKZ010002713">
    <property type="protein sequence ID" value="KAJ9594816.1"/>
    <property type="molecule type" value="Genomic_DNA"/>
</dbReference>
<organism evidence="5 6">
    <name type="scientific">Diploptera punctata</name>
    <name type="common">Pacific beetle cockroach</name>
    <dbReference type="NCBI Taxonomy" id="6984"/>
    <lineage>
        <taxon>Eukaryota</taxon>
        <taxon>Metazoa</taxon>
        <taxon>Ecdysozoa</taxon>
        <taxon>Arthropoda</taxon>
        <taxon>Hexapoda</taxon>
        <taxon>Insecta</taxon>
        <taxon>Pterygota</taxon>
        <taxon>Neoptera</taxon>
        <taxon>Polyneoptera</taxon>
        <taxon>Dictyoptera</taxon>
        <taxon>Blattodea</taxon>
        <taxon>Blaberoidea</taxon>
        <taxon>Blaberidae</taxon>
        <taxon>Diplopterinae</taxon>
        <taxon>Diploptera</taxon>
    </lineage>
</organism>
<dbReference type="Pfam" id="PF10557">
    <property type="entry name" value="Cullin_Nedd8"/>
    <property type="match status" value="1"/>
</dbReference>
<feature type="domain" description="Cullin family profile" evidence="4">
    <location>
        <begin position="1"/>
        <end position="183"/>
    </location>
</feature>
<protein>
    <recommendedName>
        <fullName evidence="4">Cullin family profile domain-containing protein</fullName>
    </recommendedName>
</protein>
<dbReference type="Pfam" id="PF26557">
    <property type="entry name" value="Cullin_AB"/>
    <property type="match status" value="1"/>
</dbReference>
<dbReference type="SMART" id="SM00182">
    <property type="entry name" value="CULLIN"/>
    <property type="match status" value="1"/>
</dbReference>
<dbReference type="InterPro" id="IPR045093">
    <property type="entry name" value="Cullin"/>
</dbReference>
<dbReference type="InterPro" id="IPR036388">
    <property type="entry name" value="WH-like_DNA-bd_sf"/>
</dbReference>
<gene>
    <name evidence="5" type="ORF">L9F63_013853</name>
</gene>
<dbReference type="PANTHER" id="PTHR11932">
    <property type="entry name" value="CULLIN"/>
    <property type="match status" value="1"/>
</dbReference>
<dbReference type="InterPro" id="IPR059120">
    <property type="entry name" value="Cullin-like_AB"/>
</dbReference>
<evidence type="ECO:0000256" key="3">
    <source>
        <dbReference type="SAM" id="MobiDB-lite"/>
    </source>
</evidence>
<feature type="non-terminal residue" evidence="5">
    <location>
        <position position="326"/>
    </location>
</feature>
<dbReference type="InterPro" id="IPR001373">
    <property type="entry name" value="Cullin_N"/>
</dbReference>
<dbReference type="Gene3D" id="3.30.230.130">
    <property type="entry name" value="Cullin, Chain C, Domain 2"/>
    <property type="match status" value="1"/>
</dbReference>
<evidence type="ECO:0000256" key="2">
    <source>
        <dbReference type="RuleBase" id="RU003829"/>
    </source>
</evidence>
<dbReference type="PROSITE" id="PS50069">
    <property type="entry name" value="CULLIN_2"/>
    <property type="match status" value="1"/>
</dbReference>
<feature type="compositionally biased region" description="Low complexity" evidence="3">
    <location>
        <begin position="119"/>
        <end position="129"/>
    </location>
</feature>
<sequence length="326" mass="36990">TECGCQFTSKLEGMFKDMTVSNTIMEEFKDHVLTSGTNLHGVDLSVRVLTTGFWPTQSATPKCSIPTAPRNAFEAFRRFYLGKHSGRQLTLQPQLGSSDLNAVFYGPRKEESEGKDGASSSTSLVTVSSQRSIGPRKHIIQVSTYQMCVLMLFNNREKLNYEEIQSETDIPERDLIRALQSLAMGKATQRILIKNPKTKDIEPNHMFYVNDSFTSKLHRVKIQTVAAKGESEPERRETRNKVDEDRKHEIEAAIVRIMKARKRMPHNVLVAEVTEQLKSRFLPSPVIIKKRIEGLIEREYLARTPEDRKHRTGVRIAFLDGTGARG</sequence>
<dbReference type="InterPro" id="IPR036317">
    <property type="entry name" value="Cullin_homology_sf"/>
</dbReference>
<dbReference type="InterPro" id="IPR019559">
    <property type="entry name" value="Cullin_neddylation_domain"/>
</dbReference>
<proteinExistence type="inferred from homology"/>
<dbReference type="FunFam" id="3.30.230.130:FF:000002">
    <property type="entry name" value="cullin-3 isoform X1"/>
    <property type="match status" value="1"/>
</dbReference>